<proteinExistence type="predicted"/>
<dbReference type="EMBL" id="AP025591">
    <property type="protein sequence ID" value="BDG04449.1"/>
    <property type="molecule type" value="Genomic_DNA"/>
</dbReference>
<evidence type="ECO:0000256" key="1">
    <source>
        <dbReference type="SAM" id="Phobius"/>
    </source>
</evidence>
<feature type="domain" description="Phosphatidic acid phosphatase type 2/haloperoxidase" evidence="2">
    <location>
        <begin position="95"/>
        <end position="207"/>
    </location>
</feature>
<gene>
    <name evidence="3" type="ORF">AMOR_34450</name>
</gene>
<dbReference type="RefSeq" id="WP_248352822.1">
    <property type="nucleotide sequence ID" value="NZ_AP025591.1"/>
</dbReference>
<dbReference type="InterPro" id="IPR036938">
    <property type="entry name" value="PAP2/HPO_sf"/>
</dbReference>
<dbReference type="PANTHER" id="PTHR14969">
    <property type="entry name" value="SPHINGOSINE-1-PHOSPHATE PHOSPHOHYDROLASE"/>
    <property type="match status" value="1"/>
</dbReference>
<sequence length="223" mass="22447">MVRGVVDAVRGRPAFYLAAALGLACLAVFVAIARELGPLSPLDAAVVRAVAAHRSATLTAAALDVTALGSGIVLALFTGLLALALRRLGHPRSALLLVVAALGAMAFTSALKSAFERTRPSAVPRLVQVGGYSFPSGHSLASAAIYGTAAVLVAVLARRRADRVLIALLAAALLAAIGASRVYLGVHYPSDVLGGYSAGLAWAFALLAAAAFTRRAAGAGDGP</sequence>
<evidence type="ECO:0000313" key="3">
    <source>
        <dbReference type="EMBL" id="BDG04449.1"/>
    </source>
</evidence>
<dbReference type="PANTHER" id="PTHR14969:SF13">
    <property type="entry name" value="AT30094P"/>
    <property type="match status" value="1"/>
</dbReference>
<keyword evidence="4" id="KW-1185">Reference proteome</keyword>
<dbReference type="Pfam" id="PF01569">
    <property type="entry name" value="PAP2"/>
    <property type="match status" value="1"/>
</dbReference>
<accession>A0ABN6MTZ2</accession>
<protein>
    <recommendedName>
        <fullName evidence="2">Phosphatidic acid phosphatase type 2/haloperoxidase domain-containing protein</fullName>
    </recommendedName>
</protein>
<evidence type="ECO:0000313" key="4">
    <source>
        <dbReference type="Proteomes" id="UP001162891"/>
    </source>
</evidence>
<feature type="transmembrane region" description="Helical" evidence="1">
    <location>
        <begin position="164"/>
        <end position="184"/>
    </location>
</feature>
<name>A0ABN6MTZ2_9BACT</name>
<reference evidence="4" key="1">
    <citation type="journal article" date="2022" name="Int. J. Syst. Evol. Microbiol.">
        <title>Anaeromyxobacter oryzae sp. nov., Anaeromyxobacter diazotrophicus sp. nov. and Anaeromyxobacter paludicola sp. nov., isolated from paddy soils.</title>
        <authorList>
            <person name="Itoh H."/>
            <person name="Xu Z."/>
            <person name="Mise K."/>
            <person name="Masuda Y."/>
            <person name="Ushijima N."/>
            <person name="Hayakawa C."/>
            <person name="Shiratori Y."/>
            <person name="Senoo K."/>
        </authorList>
    </citation>
    <scope>NUCLEOTIDE SEQUENCE [LARGE SCALE GENOMIC DNA]</scope>
    <source>
        <strain evidence="4">Red232</strain>
    </source>
</reference>
<feature type="transmembrane region" description="Helical" evidence="1">
    <location>
        <begin position="94"/>
        <end position="115"/>
    </location>
</feature>
<keyword evidence="1" id="KW-1133">Transmembrane helix</keyword>
<dbReference type="SUPFAM" id="SSF48317">
    <property type="entry name" value="Acid phosphatase/Vanadium-dependent haloperoxidase"/>
    <property type="match status" value="1"/>
</dbReference>
<dbReference type="Gene3D" id="1.20.144.10">
    <property type="entry name" value="Phosphatidic acid phosphatase type 2/haloperoxidase"/>
    <property type="match status" value="1"/>
</dbReference>
<feature type="transmembrane region" description="Helical" evidence="1">
    <location>
        <begin position="196"/>
        <end position="213"/>
    </location>
</feature>
<feature type="transmembrane region" description="Helical" evidence="1">
    <location>
        <begin position="14"/>
        <end position="33"/>
    </location>
</feature>
<evidence type="ECO:0000259" key="2">
    <source>
        <dbReference type="SMART" id="SM00014"/>
    </source>
</evidence>
<dbReference type="InterPro" id="IPR000326">
    <property type="entry name" value="PAP2/HPO"/>
</dbReference>
<dbReference type="SMART" id="SM00014">
    <property type="entry name" value="acidPPc"/>
    <property type="match status" value="1"/>
</dbReference>
<keyword evidence="1" id="KW-0812">Transmembrane</keyword>
<dbReference type="Proteomes" id="UP001162891">
    <property type="component" value="Chromosome"/>
</dbReference>
<dbReference type="CDD" id="cd03392">
    <property type="entry name" value="PAP2_like_2"/>
    <property type="match status" value="1"/>
</dbReference>
<keyword evidence="1" id="KW-0472">Membrane</keyword>
<dbReference type="PROSITE" id="PS51257">
    <property type="entry name" value="PROKAR_LIPOPROTEIN"/>
    <property type="match status" value="1"/>
</dbReference>
<feature type="transmembrane region" description="Helical" evidence="1">
    <location>
        <begin position="65"/>
        <end position="85"/>
    </location>
</feature>
<feature type="transmembrane region" description="Helical" evidence="1">
    <location>
        <begin position="135"/>
        <end position="157"/>
    </location>
</feature>
<organism evidence="3 4">
    <name type="scientific">Anaeromyxobacter oryzae</name>
    <dbReference type="NCBI Taxonomy" id="2918170"/>
    <lineage>
        <taxon>Bacteria</taxon>
        <taxon>Pseudomonadati</taxon>
        <taxon>Myxococcota</taxon>
        <taxon>Myxococcia</taxon>
        <taxon>Myxococcales</taxon>
        <taxon>Cystobacterineae</taxon>
        <taxon>Anaeromyxobacteraceae</taxon>
        <taxon>Anaeromyxobacter</taxon>
    </lineage>
</organism>